<proteinExistence type="predicted"/>
<comment type="pathway">
    <text evidence="1">Protein modification; protein ubiquitination.</text>
</comment>
<feature type="domain" description="Right handed beta helix" evidence="4">
    <location>
        <begin position="77"/>
        <end position="164"/>
    </location>
</feature>
<evidence type="ECO:0000313" key="5">
    <source>
        <dbReference type="EMBL" id="GAJ04344.1"/>
    </source>
</evidence>
<dbReference type="InterPro" id="IPR011050">
    <property type="entry name" value="Pectin_lyase_fold/virulence"/>
</dbReference>
<keyword evidence="2" id="KW-0677">Repeat</keyword>
<dbReference type="SUPFAM" id="SSF51126">
    <property type="entry name" value="Pectin lyase-like"/>
    <property type="match status" value="1"/>
</dbReference>
<dbReference type="Gene3D" id="2.160.20.10">
    <property type="entry name" value="Single-stranded right-handed beta-helix, Pectin lyase-like"/>
    <property type="match status" value="2"/>
</dbReference>
<evidence type="ECO:0000256" key="1">
    <source>
        <dbReference type="ARBA" id="ARBA00004906"/>
    </source>
</evidence>
<protein>
    <recommendedName>
        <fullName evidence="4">Right handed beta helix domain-containing protein</fullName>
    </recommendedName>
</protein>
<dbReference type="GO" id="GO:0006511">
    <property type="term" value="P:ubiquitin-dependent protein catabolic process"/>
    <property type="evidence" value="ECO:0007669"/>
    <property type="project" value="TreeGrafter"/>
</dbReference>
<dbReference type="SMART" id="SM00710">
    <property type="entry name" value="PbH1"/>
    <property type="match status" value="5"/>
</dbReference>
<dbReference type="InterPro" id="IPR039448">
    <property type="entry name" value="Beta_helix"/>
</dbReference>
<accession>X1TGE1</accession>
<dbReference type="EMBL" id="BARW01027641">
    <property type="protein sequence ID" value="GAJ04344.1"/>
    <property type="molecule type" value="Genomic_DNA"/>
</dbReference>
<dbReference type="PANTHER" id="PTHR22990:SF15">
    <property type="entry name" value="F-BOX ONLY PROTEIN 10"/>
    <property type="match status" value="1"/>
</dbReference>
<evidence type="ECO:0000256" key="3">
    <source>
        <dbReference type="ARBA" id="ARBA00022786"/>
    </source>
</evidence>
<reference evidence="5" key="1">
    <citation type="journal article" date="2014" name="Front. Microbiol.">
        <title>High frequency of phylogenetically diverse reductive dehalogenase-homologous genes in deep subseafloor sedimentary metagenomes.</title>
        <authorList>
            <person name="Kawai M."/>
            <person name="Futagami T."/>
            <person name="Toyoda A."/>
            <person name="Takaki Y."/>
            <person name="Nishi S."/>
            <person name="Hori S."/>
            <person name="Arai W."/>
            <person name="Tsubouchi T."/>
            <person name="Morono Y."/>
            <person name="Uchiyama I."/>
            <person name="Ito T."/>
            <person name="Fujiyama A."/>
            <person name="Inagaki F."/>
            <person name="Takami H."/>
        </authorList>
    </citation>
    <scope>NUCLEOTIDE SEQUENCE</scope>
    <source>
        <strain evidence="5">Expedition CK06-06</strain>
    </source>
</reference>
<dbReference type="PANTHER" id="PTHR22990">
    <property type="entry name" value="F-BOX ONLY PROTEIN"/>
    <property type="match status" value="1"/>
</dbReference>
<dbReference type="NCBIfam" id="TIGR03804">
    <property type="entry name" value="para_beta_helix"/>
    <property type="match status" value="1"/>
</dbReference>
<keyword evidence="3" id="KW-0833">Ubl conjugation pathway</keyword>
<dbReference type="InterPro" id="IPR012334">
    <property type="entry name" value="Pectin_lyas_fold"/>
</dbReference>
<gene>
    <name evidence="5" type="ORF">S12H4_44807</name>
</gene>
<dbReference type="Pfam" id="PF13229">
    <property type="entry name" value="Beta_helix"/>
    <property type="match status" value="2"/>
</dbReference>
<evidence type="ECO:0000259" key="4">
    <source>
        <dbReference type="Pfam" id="PF13229"/>
    </source>
</evidence>
<organism evidence="5">
    <name type="scientific">marine sediment metagenome</name>
    <dbReference type="NCBI Taxonomy" id="412755"/>
    <lineage>
        <taxon>unclassified sequences</taxon>
        <taxon>metagenomes</taxon>
        <taxon>ecological metagenomes</taxon>
    </lineage>
</organism>
<dbReference type="InterPro" id="IPR022441">
    <property type="entry name" value="Para_beta_helix_rpt-2"/>
</dbReference>
<name>X1TGE1_9ZZZZ</name>
<feature type="non-terminal residue" evidence="5">
    <location>
        <position position="256"/>
    </location>
</feature>
<sequence>MSEEEPTAVIYVFEGHYFENVEMVSSIDLKGSYVHEEDDHTTGTRSIDIQQETGKPGIPSSIISSTIDILPTVIGANALLEGFVINNGSDGIYCSNVATTIRQNVISSNYVTGILCVDAFPLIESNTITNNNRHGIHIFGDVSAPSKIVDNEISKNAASGIYVDVAPFVPLTIGPTEDEGENYIHHNEVSGILVMRGSATVVITNNRIRANKMSGICACGESSPNIQNNLIEENIMTGISVASRGVGTNISDNEIR</sequence>
<dbReference type="GO" id="GO:0042981">
    <property type="term" value="P:regulation of apoptotic process"/>
    <property type="evidence" value="ECO:0007669"/>
    <property type="project" value="TreeGrafter"/>
</dbReference>
<comment type="caution">
    <text evidence="5">The sequence shown here is derived from an EMBL/GenBank/DDBJ whole genome shotgun (WGS) entry which is preliminary data.</text>
</comment>
<evidence type="ECO:0000256" key="2">
    <source>
        <dbReference type="ARBA" id="ARBA00022737"/>
    </source>
</evidence>
<dbReference type="InterPro" id="IPR006626">
    <property type="entry name" value="PbH1"/>
</dbReference>
<dbReference type="InterPro" id="IPR051550">
    <property type="entry name" value="SCF-Subunits/Alg-Epimerases"/>
</dbReference>
<feature type="domain" description="Right handed beta helix" evidence="4">
    <location>
        <begin position="182"/>
        <end position="255"/>
    </location>
</feature>
<dbReference type="AlphaFoldDB" id="X1TGE1"/>